<dbReference type="EMBL" id="LJBN01000194">
    <property type="protein sequence ID" value="OOQ83611.1"/>
    <property type="molecule type" value="Genomic_DNA"/>
</dbReference>
<evidence type="ECO:0000256" key="1">
    <source>
        <dbReference type="SAM" id="SignalP"/>
    </source>
</evidence>
<feature type="chain" id="PRO_5012119950" evidence="1">
    <location>
        <begin position="18"/>
        <end position="161"/>
    </location>
</feature>
<evidence type="ECO:0000313" key="3">
    <source>
        <dbReference type="Proteomes" id="UP000190744"/>
    </source>
</evidence>
<proteinExistence type="predicted"/>
<organism evidence="2 3">
    <name type="scientific">Penicillium brasilianum</name>
    <dbReference type="NCBI Taxonomy" id="104259"/>
    <lineage>
        <taxon>Eukaryota</taxon>
        <taxon>Fungi</taxon>
        <taxon>Dikarya</taxon>
        <taxon>Ascomycota</taxon>
        <taxon>Pezizomycotina</taxon>
        <taxon>Eurotiomycetes</taxon>
        <taxon>Eurotiomycetidae</taxon>
        <taxon>Eurotiales</taxon>
        <taxon>Aspergillaceae</taxon>
        <taxon>Penicillium</taxon>
    </lineage>
</organism>
<dbReference type="Proteomes" id="UP000190744">
    <property type="component" value="Unassembled WGS sequence"/>
</dbReference>
<evidence type="ECO:0000313" key="2">
    <source>
        <dbReference type="EMBL" id="OOQ83611.1"/>
    </source>
</evidence>
<sequence length="161" mass="16708">MKFSIAAIAGLASGAAAASLPAAFTLVADGGRTVLTDGENALVGVNSTTNEILILRGGGDNGPVSFTSKSQTPTGFQSLYIVENEVEPVGLTRPHSAAVPEGANTTGFGVNDDGYFTHNGNAWFAIDGYDDGKTAKEIYWYGSHNAEFGGINLWVKECKGC</sequence>
<comment type="caution">
    <text evidence="2">The sequence shown here is derived from an EMBL/GenBank/DDBJ whole genome shotgun (WGS) entry which is preliminary data.</text>
</comment>
<protein>
    <submittedName>
        <fullName evidence="2">Uncharacterized protein</fullName>
    </submittedName>
</protein>
<keyword evidence="1" id="KW-0732">Signal</keyword>
<feature type="signal peptide" evidence="1">
    <location>
        <begin position="1"/>
        <end position="17"/>
    </location>
</feature>
<reference evidence="3" key="1">
    <citation type="submission" date="2015-09" db="EMBL/GenBank/DDBJ databases">
        <authorList>
            <person name="Fill T.P."/>
            <person name="Baretta J.F."/>
            <person name="de Almeida L.G."/>
            <person name="Rocha M."/>
            <person name="de Souza D.H."/>
            <person name="Malavazi I."/>
            <person name="Cerdeira L.T."/>
            <person name="Hong H."/>
            <person name="Samborskyy M."/>
            <person name="de Vasconcelos A.T."/>
            <person name="Leadlay P."/>
            <person name="Rodrigues-Filho E."/>
        </authorList>
    </citation>
    <scope>NUCLEOTIDE SEQUENCE [LARGE SCALE GENOMIC DNA]</scope>
    <source>
        <strain evidence="3">LaBioMMi 136</strain>
    </source>
</reference>
<name>A0A1S9RE31_PENBI</name>
<gene>
    <name evidence="2" type="ORF">PEBR_35707</name>
</gene>
<dbReference type="AlphaFoldDB" id="A0A1S9RE31"/>
<accession>A0A1S9RE31</accession>